<dbReference type="Proteomes" id="UP000249748">
    <property type="component" value="Unassembled WGS sequence"/>
</dbReference>
<accession>A0ACD1IKZ1</accession>
<name>A0ACD1IKZ1_9EURO</name>
<organism evidence="1 2">
    <name type="scientific">Aspergillus costaricaensis CBS 115574</name>
    <dbReference type="NCBI Taxonomy" id="1448317"/>
    <lineage>
        <taxon>Eukaryota</taxon>
        <taxon>Fungi</taxon>
        <taxon>Dikarya</taxon>
        <taxon>Ascomycota</taxon>
        <taxon>Pezizomycotina</taxon>
        <taxon>Eurotiomycetes</taxon>
        <taxon>Eurotiomycetidae</taxon>
        <taxon>Eurotiales</taxon>
        <taxon>Aspergillaceae</taxon>
        <taxon>Aspergillus</taxon>
        <taxon>Aspergillus subgen. Circumdati</taxon>
    </lineage>
</organism>
<reference evidence="1" key="1">
    <citation type="submission" date="2018-02" db="EMBL/GenBank/DDBJ databases">
        <title>The genomes of Aspergillus section Nigri reveals drivers in fungal speciation.</title>
        <authorList>
            <consortium name="DOE Joint Genome Institute"/>
            <person name="Vesth T.C."/>
            <person name="Nybo J."/>
            <person name="Theobald S."/>
            <person name="Brandl J."/>
            <person name="Frisvad J.C."/>
            <person name="Nielsen K.F."/>
            <person name="Lyhne E.K."/>
            <person name="Kogle M.E."/>
            <person name="Kuo A."/>
            <person name="Riley R."/>
            <person name="Clum A."/>
            <person name="Nolan M."/>
            <person name="Lipzen A."/>
            <person name="Salamov A."/>
            <person name="Henrissat B."/>
            <person name="Wiebenga A."/>
            <person name="De vries R.P."/>
            <person name="Grigoriev I.V."/>
            <person name="Mortensen U.H."/>
            <person name="Andersen M.R."/>
            <person name="Baker S.E."/>
        </authorList>
    </citation>
    <scope>NUCLEOTIDE SEQUENCE</scope>
    <source>
        <strain evidence="1">CBS 115574</strain>
    </source>
</reference>
<proteinExistence type="predicted"/>
<keyword evidence="2" id="KW-1185">Reference proteome</keyword>
<gene>
    <name evidence="1" type="ORF">BO79DRAFT_226389</name>
</gene>
<protein>
    <submittedName>
        <fullName evidence="1">MFS general substrate transporter</fullName>
    </submittedName>
</protein>
<evidence type="ECO:0000313" key="2">
    <source>
        <dbReference type="Proteomes" id="UP000249748"/>
    </source>
</evidence>
<sequence length="884" mass="98742">MAQYFFDLLYNFTDCMCCFPSTPQLKINNRSFKLLRLLDKSTSELFALKKIRCPFGQESVSQALKEVEAYNLFTTQNNIIHSIDHCVSTESGSKFRADGGDAGSKTVYILLPYYQRGNLQDAINANLVNHSRFPEKRLMVLMLGVANALRAMHLYRVKSGTGPTRKAKAVRREGAEADADTAMRMPKPKRRTSQNVDEEEENEPLMDDEVTISQEGVQDGDLRPYAHRDIKPGNIMIADDGRTPILMDLGSLAPSPIAITSRSLALAVQDTAAEHSTMPYRAPELFDVKTGSIIDTKVDIWSLGCTLYACLVGKSPFEARSEETGGSLSMCVLGGDWRFPDEKSSATKGKGKAGGDDSRKDNTMQISAPVKDVVRKCLQVEPADRPDIDELIQILKDVIKDLPEEDDIASLDRTAIPGTVTLVDLEHVLATRHADRGDSDIVLIPEPSNDPDDPLNWAPWRKTLSTICLSDATGVSVDTLNEGTGYMFLFAGWGLLFWQPLALQELQCGGTFSHPAIGVCVSTDSGSPYIHTNGQWIARSILSGFFTAPIEALPEITVTDVLTVQYFTHERGTYMALYAFFLAGSNYFAPVICGFIAQYQGWEWVFYWPSIFCAFSIVFLFFFMEETNYVREKPSVAEVTSTEASSRTSEQGEKEKRSADVAQQSDTECGVIYPKKTYLQKLSLIGPRLPRNNMFRRFYHTLYYLSWPVVFYAGSLFTGRFSDWLTVRLARRNNGVMEAEQRLWPFAICLLLVPGSLLLWGVGAAHEVHWFGLIVAMCLLALANTCGITLSVNYLVDSYRELSGDAMASVILVRNTMSFAMGYGITPWVNHLGYQNCFISAAFVGMTCAAVFLVMIKWGKSFRMHSREKYWRIVEENWARGMGH</sequence>
<evidence type="ECO:0000313" key="1">
    <source>
        <dbReference type="EMBL" id="RAK91256.1"/>
    </source>
</evidence>
<dbReference type="EMBL" id="KZ824542">
    <property type="protein sequence ID" value="RAK91256.1"/>
    <property type="molecule type" value="Genomic_DNA"/>
</dbReference>